<evidence type="ECO:0000256" key="4">
    <source>
        <dbReference type="ARBA" id="ARBA00022989"/>
    </source>
</evidence>
<accession>A0A7V4DWR9</accession>
<dbReference type="AlphaFoldDB" id="A0A7V4DWR9"/>
<feature type="transmembrane region" description="Helical" evidence="6">
    <location>
        <begin position="337"/>
        <end position="357"/>
    </location>
</feature>
<feature type="transmembrane region" description="Helical" evidence="6">
    <location>
        <begin position="264"/>
        <end position="280"/>
    </location>
</feature>
<dbReference type="NCBIfam" id="TIGR00360">
    <property type="entry name" value="ComEC_N-term"/>
    <property type="match status" value="1"/>
</dbReference>
<feature type="transmembrane region" description="Helical" evidence="6">
    <location>
        <begin position="406"/>
        <end position="431"/>
    </location>
</feature>
<dbReference type="PANTHER" id="PTHR30619">
    <property type="entry name" value="DNA INTERNALIZATION/COMPETENCE PROTEIN COMEC/REC2"/>
    <property type="match status" value="1"/>
</dbReference>
<feature type="transmembrane region" description="Helical" evidence="6">
    <location>
        <begin position="364"/>
        <end position="386"/>
    </location>
</feature>
<keyword evidence="5 6" id="KW-0472">Membrane</keyword>
<dbReference type="PANTHER" id="PTHR30619:SF1">
    <property type="entry name" value="RECOMBINATION PROTEIN 2"/>
    <property type="match status" value="1"/>
</dbReference>
<evidence type="ECO:0000313" key="8">
    <source>
        <dbReference type="EMBL" id="HGK22952.1"/>
    </source>
</evidence>
<dbReference type="EMBL" id="DTDV01000005">
    <property type="protein sequence ID" value="HGK22952.1"/>
    <property type="molecule type" value="Genomic_DNA"/>
</dbReference>
<keyword evidence="2" id="KW-1003">Cell membrane</keyword>
<keyword evidence="3 6" id="KW-0812">Transmembrane</keyword>
<evidence type="ECO:0000256" key="3">
    <source>
        <dbReference type="ARBA" id="ARBA00022692"/>
    </source>
</evidence>
<evidence type="ECO:0000256" key="1">
    <source>
        <dbReference type="ARBA" id="ARBA00004651"/>
    </source>
</evidence>
<evidence type="ECO:0000256" key="6">
    <source>
        <dbReference type="SAM" id="Phobius"/>
    </source>
</evidence>
<feature type="transmembrane region" description="Helical" evidence="6">
    <location>
        <begin position="6"/>
        <end position="33"/>
    </location>
</feature>
<sequence length="446" mass="52815">MKFPYSFYFLISYILGVIFSKLNLSFFYFFLLFPLLILLSQRKKIWLYIFLAIFFLIGFYLYKINIPQFRAYENVDIKSLRVVVKDYFEKKHFYSYVVQIEGFNEKGRISVAKKFNIGDELLLENVKLYPLNQSNLYALWDESLIYLIKAQKIYLFKKNNKSSLEKIRVNLREKINDIYSRFGDYKKNFLLAIIIGEKRGLSEEIKNLFVETGTAHLLAISGLHISFLINIFSFLFPFRRIVTKIMLLPILIFYGWIIGDNPPVWRVIGEYVFLLIVFLLRREEDPLNAIFWVAFINLIISPLKLFNISFQLSYMAMLGLLYKPKFPKFMSNYLQEIWESSFWLMLFLAPLNIYYFGGLKPISILANFFSIPIFSIILFFSVFYLIVASFPISYIFEKVLTILMDILFQGLHLIVSHYKISLLISLFLILLPMIMRKRGEDELLGV</sequence>
<feature type="domain" description="ComEC/Rec2-related protein" evidence="7">
    <location>
        <begin position="193"/>
        <end position="416"/>
    </location>
</feature>
<comment type="caution">
    <text evidence="8">The sequence shown here is derived from an EMBL/GenBank/DDBJ whole genome shotgun (WGS) entry which is preliminary data.</text>
</comment>
<feature type="transmembrane region" description="Helical" evidence="6">
    <location>
        <begin position="241"/>
        <end position="258"/>
    </location>
</feature>
<feature type="transmembrane region" description="Helical" evidence="6">
    <location>
        <begin position="292"/>
        <end position="317"/>
    </location>
</feature>
<reference evidence="8" key="1">
    <citation type="journal article" date="2020" name="mSystems">
        <title>Genome- and Community-Level Interaction Insights into Carbon Utilization and Element Cycling Functions of Hydrothermarchaeota in Hydrothermal Sediment.</title>
        <authorList>
            <person name="Zhou Z."/>
            <person name="Liu Y."/>
            <person name="Xu W."/>
            <person name="Pan J."/>
            <person name="Luo Z.H."/>
            <person name="Li M."/>
        </authorList>
    </citation>
    <scope>NUCLEOTIDE SEQUENCE [LARGE SCALE GENOMIC DNA]</scope>
    <source>
        <strain evidence="8">SpSt-70</strain>
    </source>
</reference>
<organism evidence="8">
    <name type="scientific">Dictyoglomus thermophilum</name>
    <dbReference type="NCBI Taxonomy" id="14"/>
    <lineage>
        <taxon>Bacteria</taxon>
        <taxon>Pseudomonadati</taxon>
        <taxon>Dictyoglomota</taxon>
        <taxon>Dictyoglomia</taxon>
        <taxon>Dictyoglomales</taxon>
        <taxon>Dictyoglomaceae</taxon>
        <taxon>Dictyoglomus</taxon>
    </lineage>
</organism>
<name>A0A7V4DWR9_DICTH</name>
<dbReference type="GO" id="GO:0005886">
    <property type="term" value="C:plasma membrane"/>
    <property type="evidence" value="ECO:0007669"/>
    <property type="project" value="UniProtKB-SubCell"/>
</dbReference>
<evidence type="ECO:0000259" key="7">
    <source>
        <dbReference type="Pfam" id="PF03772"/>
    </source>
</evidence>
<comment type="subcellular location">
    <subcellularLocation>
        <location evidence="1">Cell membrane</location>
        <topology evidence="1">Multi-pass membrane protein</topology>
    </subcellularLocation>
</comment>
<dbReference type="InterPro" id="IPR004477">
    <property type="entry name" value="ComEC_N"/>
</dbReference>
<feature type="transmembrane region" description="Helical" evidence="6">
    <location>
        <begin position="45"/>
        <end position="62"/>
    </location>
</feature>
<dbReference type="InterPro" id="IPR052159">
    <property type="entry name" value="Competence_DNA_uptake"/>
</dbReference>
<protein>
    <submittedName>
        <fullName evidence="8">ComEC/Rec2 family competence protein</fullName>
    </submittedName>
</protein>
<dbReference type="Pfam" id="PF03772">
    <property type="entry name" value="Competence"/>
    <property type="match status" value="1"/>
</dbReference>
<gene>
    <name evidence="8" type="ORF">ENU78_00645</name>
</gene>
<feature type="transmembrane region" description="Helical" evidence="6">
    <location>
        <begin position="215"/>
        <end position="236"/>
    </location>
</feature>
<proteinExistence type="predicted"/>
<keyword evidence="4 6" id="KW-1133">Transmembrane helix</keyword>
<evidence type="ECO:0000256" key="5">
    <source>
        <dbReference type="ARBA" id="ARBA00023136"/>
    </source>
</evidence>
<evidence type="ECO:0000256" key="2">
    <source>
        <dbReference type="ARBA" id="ARBA00022475"/>
    </source>
</evidence>